<keyword evidence="4" id="KW-1185">Reference proteome</keyword>
<dbReference type="RefSeq" id="WP_070967288.1">
    <property type="nucleotide sequence ID" value="NZ_CP017715.1"/>
</dbReference>
<proteinExistence type="predicted"/>
<dbReference type="Gene3D" id="3.30.70.270">
    <property type="match status" value="1"/>
</dbReference>
<dbReference type="PROSITE" id="PS50112">
    <property type="entry name" value="PAS"/>
    <property type="match status" value="1"/>
</dbReference>
<dbReference type="KEGG" id="msq:BKP64_05995"/>
<protein>
    <recommendedName>
        <fullName evidence="5">PAS domain-containing protein</fullName>
    </recommendedName>
</protein>
<organism evidence="3 4">
    <name type="scientific">Marinobacter salinus</name>
    <dbReference type="NCBI Taxonomy" id="1874317"/>
    <lineage>
        <taxon>Bacteria</taxon>
        <taxon>Pseudomonadati</taxon>
        <taxon>Pseudomonadota</taxon>
        <taxon>Gammaproteobacteria</taxon>
        <taxon>Pseudomonadales</taxon>
        <taxon>Marinobacteraceae</taxon>
        <taxon>Marinobacter</taxon>
    </lineage>
</organism>
<dbReference type="InterPro" id="IPR029787">
    <property type="entry name" value="Nucleotide_cyclase"/>
</dbReference>
<dbReference type="InterPro" id="IPR000014">
    <property type="entry name" value="PAS"/>
</dbReference>
<dbReference type="SUPFAM" id="SSF55785">
    <property type="entry name" value="PYP-like sensor domain (PAS domain)"/>
    <property type="match status" value="1"/>
</dbReference>
<dbReference type="InterPro" id="IPR035965">
    <property type="entry name" value="PAS-like_dom_sf"/>
</dbReference>
<accession>A0A1D9GJI5</accession>
<dbReference type="CDD" id="cd00130">
    <property type="entry name" value="PAS"/>
    <property type="match status" value="1"/>
</dbReference>
<evidence type="ECO:0000313" key="4">
    <source>
        <dbReference type="Proteomes" id="UP000177445"/>
    </source>
</evidence>
<evidence type="ECO:0008006" key="5">
    <source>
        <dbReference type="Google" id="ProtNLM"/>
    </source>
</evidence>
<name>A0A1D9GJI5_9GAMM</name>
<dbReference type="InterPro" id="IPR043128">
    <property type="entry name" value="Rev_trsase/Diguanyl_cyclase"/>
</dbReference>
<sequence length="317" mass="34560">MNHSQQFRQDQSSQANHIAWNVLEATEDGIAVTNELGIVSYLNEAAEEILDISFGEALGEQINQILALSPLGPERSTGKVAPDGEFDAQVLKGLFTLRRRTTATIISIQVSEIGSSDTFGKEYVFIIRQLHDHSGLTNSLRASSRPINISTGHPRTVDHTLPPRERASARFSLTYLCLDKLPSAPSAGEQTHSIQDSFKEASKLIEKLMPAQAALYQIGKGESVLFMEESSQVSTIEMALRLIDVIRAKFQLSANHSTRIGLSAGVLIMPSNTSKGKTSLMVETARQLCTEARQLGNNAIQVCDLNAHEASGHRGTH</sequence>
<dbReference type="Gene3D" id="3.30.450.20">
    <property type="entry name" value="PAS domain"/>
    <property type="match status" value="1"/>
</dbReference>
<dbReference type="STRING" id="1874317.BKP64_05995"/>
<evidence type="ECO:0000259" key="2">
    <source>
        <dbReference type="PROSITE" id="PS50887"/>
    </source>
</evidence>
<dbReference type="PROSITE" id="PS50887">
    <property type="entry name" value="GGDEF"/>
    <property type="match status" value="1"/>
</dbReference>
<reference evidence="3 4" key="1">
    <citation type="submission" date="2016-10" db="EMBL/GenBank/DDBJ databases">
        <title>Marinobacter salinus sp. nov., a moderately halophilic bacterium isolated from a tidal flat environment.</title>
        <authorList>
            <person name="Park S.-J."/>
        </authorList>
    </citation>
    <scope>NUCLEOTIDE SEQUENCE [LARGE SCALE GENOMIC DNA]</scope>
    <source>
        <strain evidence="3 4">Hb8</strain>
    </source>
</reference>
<feature type="domain" description="PAS" evidence="1">
    <location>
        <begin position="22"/>
        <end position="74"/>
    </location>
</feature>
<evidence type="ECO:0000313" key="3">
    <source>
        <dbReference type="EMBL" id="AOY87759.1"/>
    </source>
</evidence>
<feature type="domain" description="GGDEF" evidence="2">
    <location>
        <begin position="169"/>
        <end position="305"/>
    </location>
</feature>
<dbReference type="OrthoDB" id="3687827at2"/>
<dbReference type="SUPFAM" id="SSF55073">
    <property type="entry name" value="Nucleotide cyclase"/>
    <property type="match status" value="1"/>
</dbReference>
<evidence type="ECO:0000259" key="1">
    <source>
        <dbReference type="PROSITE" id="PS50112"/>
    </source>
</evidence>
<dbReference type="Proteomes" id="UP000177445">
    <property type="component" value="Chromosome"/>
</dbReference>
<dbReference type="AlphaFoldDB" id="A0A1D9GJI5"/>
<gene>
    <name evidence="3" type="ORF">BKP64_05995</name>
</gene>
<dbReference type="EMBL" id="CP017715">
    <property type="protein sequence ID" value="AOY87759.1"/>
    <property type="molecule type" value="Genomic_DNA"/>
</dbReference>
<dbReference type="InterPro" id="IPR000160">
    <property type="entry name" value="GGDEF_dom"/>
</dbReference>